<dbReference type="GO" id="GO:0031573">
    <property type="term" value="P:mitotic intra-S DNA damage checkpoint signaling"/>
    <property type="evidence" value="ECO:0007669"/>
    <property type="project" value="TreeGrafter"/>
</dbReference>
<dbReference type="FunFam" id="1.10.10.10:FF:000307">
    <property type="entry name" value="Crossover junction endonuclease MUS81"/>
    <property type="match status" value="1"/>
</dbReference>
<evidence type="ECO:0000256" key="14">
    <source>
        <dbReference type="ARBA" id="ARBA00023242"/>
    </source>
</evidence>
<proteinExistence type="inferred from homology"/>
<dbReference type="InterPro" id="IPR047417">
    <property type="entry name" value="WHD_MUS81"/>
</dbReference>
<dbReference type="GO" id="GO:0000727">
    <property type="term" value="P:double-strand break repair via break-induced replication"/>
    <property type="evidence" value="ECO:0007669"/>
    <property type="project" value="UniProtKB-UniRule"/>
</dbReference>
<sequence length="2408" mass="271243">MEKQQRAVLCPENKELAAYLLSKRQELAEKPKGISENVDKTLSKAYSNICYSKTPITTLKDLSQLKGVGKWILKLMQGFFETGSGSSDSSEPEDLTGKGKKRKTMKRYVPQKNSVAYALLITLYRGTTDGNEFMRKQELIDAAEASGLSRVSIAVEKGKGKPAQFGSSPRDWYTGWSCMKTLITKGLAVKSSCPAKYMLTQEGQEAARECLMRSGLADPAENLANEEGFSDQGANSMPRLDFAPPEKEVASTSAGLSRHKKSIDVPLESLERFTRMGYSKEQVLAAFAEVSESSQKEISSLWPAVLCRLREDQVYGLHSVSQTAREDCHAMSNTYTNSSGQGDVVSEGRLKDSSHDGGHVPEFHSSDTAQHSFTLRACSSSDRPVQKSRTEANMNVLSMPPLSLGERFEDAYEVVLILDDREQFANQGSVNLMFREICYAVLELVIVRRLPVGDGIWIARHKYLESEYVLDFIVERKNVDDLRCSIRDNRYKDQKLRLLSSRGIRQGDPLSPLLFVLVMEALSRLIDKASGVGLLSGFSVGGEESVPLMISHLLFADDTLIFCEANSDSLTYLRVILTCFEASSGLRVNLGKSELVQVGEVPHLEALADILGCKTATFPMKYLGLPLGAHFKAQSIWDPIVEKLDRRLAGWKRMYLSKGGRLTLIKSTLSNLPTYYLSLFPIPVAVAQRIEKIQRNFLWGNSAEVVKFHLVRWDHICTPYSNGGLNIRNLRRFNEALLGKWLWRFGVEREALWRQVVMIKYGSLEGGWCSKLPTGPYGVGLWKFIRSGWDKFSRMLKFEVGDGSRIRFWDDVWCTDGSLRDAYPELFRLARDKEACVADNFQRLGASIHWEVTFSRLAQDWEVESFLSFLELLYAVTINGNGEDKVCWQPSKSHIFQVSSYYAILTGKGEGCFPWQSIWKAKVPSRVAFFSWTAALGRILTADNLRRRRVILVSWCCMCKADGETVDHLLLHCRYAKEIWDMVFAMFGVLWVMPAGVGELFACWQGKMGKHPKHLIWRAVPHCLMWCLWRERNLRIFEGYPYHVIERRGNFRGSLWMSVKGLQWLLGAWEELCRSTTQPVGFFKSHRDGYRTLELSCMKNKGGRYVELSDYHSGSQQGNIRIPEGRFGTGWASFVREIRQFFLGIALRTPASTTNGGAGGGAAIKWGQKSGHQTRNSPGVGHDLRDMEEGVTKSAGISLNGKRSVFDRVNFKQQITSRVPLDTNGPRPTHIHEFKWKNSTKTLRITKIEGEVAVGQPSFFACLDSVFENGESSREAYMAPASPLATTHGVSEPLDRWRYDYQASESPASPIGVSDDFDTNSIPVPANPVLPLVLFSDNHEDPCDFAPIKEASAIIKVREISENEKPSISRDLKGRGCREVAFWDWRCDVVASEIDNVCCSGLSMYVVRWFCSNTAGGILLSGKTDCDKIDCFLGTFSVSVNEMTLMDLMACTGVYGPTGEDKGGRVEWLCVYGTGHQRGSSRLSEEQISRESHKAELIRLAHLSEISWRQKSRVLWLKEGDNNTKFFHKMANSHRRCNYMENLEVDGIVYEEPQDIRDQAVHFYELLYQENEGWRPKFDDLPLDTIREVDRALLERKFEKDEILHVLQEANGDKAPGPDGFTMAFFQQCWRVVEADVLAVFDEFHEFCPLRSLSMLPFLLYDKKRMPLTSMKIVLENLLSETQNAFVGGRQILDSVLVANESLDSASRVLDKPLSSVRFSVLVNGSSSGFFSSSRGLRQGDPLSPLLFFLFGSPKQDAEEDGGRWVLNWFFCWAGWANFKSKTVWNSILEKMECKLVGWKSLYLSKGGRLTLLKSTLSSLPTYYLSLFTVPVSVANRIERIQRNFLWGSYGDGVNHHLVNWDIVCSPIRYGGLGIRKIGVFNKALLGKWLWRFGIEDSKLWRRVIATKYGVNSGGWSTKNSRGSHGCGLWRSINSVWLDFVAHVDFVVGVGDCIRFWIDRWCGDRPLMDVFPDLYLPSLSFCTPSHLFERGGMAYGGGKSNGIFDVRSFYSALRHTQPVSFPWKLSGVSMLQRGLRGGVACAAGWGINHLLIHCDKALGFGVLCFGNLASYGCCLVVFLICSWAGTMVWGRCGLKKLIYVVEGDPNSSEAAESIKTACFTTEILEGFDVQRTSGLADTLKKYGCLTQAISQYYKSVLPEDHSKCTGVCPPFDEYIKRCQDLDKMTVSDVFAIQLMQVPQVTEEIAIAVLDLYPTLLSLARAYSLLVSSLFNAKWASLEFFPRLFEFSLNQAGTVDSVLAPQGMGQPRAWNVLFERDFNDWEMDQVMTFFSLLHAHTPRGDEVDKLVWGPSKKGTFDSRSFYQVLHNPSDRCFPWKSIWRVKAPPRVAFFMWTATWGRILTCDNLKRKGFVLASWLLHVQKCRGDGGSPLDSLLVCKAALELCFPVSRD</sequence>
<dbReference type="GO" id="GO:0008821">
    <property type="term" value="F:crossover junction DNA endonuclease activity"/>
    <property type="evidence" value="ECO:0007669"/>
    <property type="project" value="UniProtKB-UniRule"/>
</dbReference>
<organism evidence="18">
    <name type="scientific">Fagus sylvatica</name>
    <name type="common">Beechnut</name>
    <dbReference type="NCBI Taxonomy" id="28930"/>
    <lineage>
        <taxon>Eukaryota</taxon>
        <taxon>Viridiplantae</taxon>
        <taxon>Streptophyta</taxon>
        <taxon>Embryophyta</taxon>
        <taxon>Tracheophyta</taxon>
        <taxon>Spermatophyta</taxon>
        <taxon>Magnoliopsida</taxon>
        <taxon>eudicotyledons</taxon>
        <taxon>Gunneridae</taxon>
        <taxon>Pentapetalae</taxon>
        <taxon>rosids</taxon>
        <taxon>fabids</taxon>
        <taxon>Fagales</taxon>
        <taxon>Fagaceae</taxon>
        <taxon>Fagus</taxon>
    </lineage>
</organism>
<accession>A0A2N9HDC1</accession>
<comment type="subunit">
    <text evidence="15">Interacts with EME1.</text>
</comment>
<evidence type="ECO:0000256" key="8">
    <source>
        <dbReference type="ARBA" id="ARBA00022763"/>
    </source>
</evidence>
<feature type="region of interest" description="Disordered" evidence="16">
    <location>
        <begin position="335"/>
        <end position="356"/>
    </location>
</feature>
<dbReference type="CDD" id="cd20074">
    <property type="entry name" value="XPF_nuclease_Mus81"/>
    <property type="match status" value="1"/>
</dbReference>
<evidence type="ECO:0000313" key="18">
    <source>
        <dbReference type="EMBL" id="SPD09743.1"/>
    </source>
</evidence>
<evidence type="ECO:0000256" key="3">
    <source>
        <dbReference type="ARBA" id="ARBA00010015"/>
    </source>
</evidence>
<dbReference type="Gene3D" id="3.40.50.10130">
    <property type="match status" value="1"/>
</dbReference>
<evidence type="ECO:0000256" key="4">
    <source>
        <dbReference type="ARBA" id="ARBA00022618"/>
    </source>
</evidence>
<evidence type="ECO:0000256" key="9">
    <source>
        <dbReference type="ARBA" id="ARBA00022776"/>
    </source>
</evidence>
<keyword evidence="5 15" id="KW-0540">Nuclease</keyword>
<evidence type="ECO:0000256" key="13">
    <source>
        <dbReference type="ARBA" id="ARBA00023204"/>
    </source>
</evidence>
<gene>
    <name evidence="18" type="ORF">FSB_LOCUS37625</name>
</gene>
<evidence type="ECO:0000256" key="2">
    <source>
        <dbReference type="ARBA" id="ARBA00004123"/>
    </source>
</evidence>
<dbReference type="Pfam" id="PF21136">
    <property type="entry name" value="WHD_MUS81"/>
    <property type="match status" value="1"/>
</dbReference>
<keyword evidence="6 15" id="KW-0479">Metal-binding</keyword>
<evidence type="ECO:0000256" key="12">
    <source>
        <dbReference type="ARBA" id="ARBA00023172"/>
    </source>
</evidence>
<dbReference type="PANTHER" id="PTHR13451">
    <property type="entry name" value="CLASS II CROSSOVER JUNCTION ENDONUCLEASE MUS81"/>
    <property type="match status" value="1"/>
</dbReference>
<feature type="region of interest" description="Disordered" evidence="16">
    <location>
        <begin position="82"/>
        <end position="105"/>
    </location>
</feature>
<dbReference type="GO" id="GO:0046872">
    <property type="term" value="F:metal ion binding"/>
    <property type="evidence" value="ECO:0007669"/>
    <property type="project" value="UniProtKB-UniRule"/>
</dbReference>
<dbReference type="InterPro" id="IPR042530">
    <property type="entry name" value="EME1/EME2_C"/>
</dbReference>
<dbReference type="Pfam" id="PF00078">
    <property type="entry name" value="RVT_1"/>
    <property type="match status" value="1"/>
</dbReference>
<dbReference type="InterPro" id="IPR033309">
    <property type="entry name" value="Mus81"/>
</dbReference>
<comment type="similarity">
    <text evidence="3 15">Belongs to the XPF family.</text>
</comment>
<evidence type="ECO:0000256" key="1">
    <source>
        <dbReference type="ARBA" id="ARBA00001946"/>
    </source>
</evidence>
<dbReference type="GO" id="GO:0006308">
    <property type="term" value="P:DNA catabolic process"/>
    <property type="evidence" value="ECO:0007669"/>
    <property type="project" value="UniProtKB-UniRule"/>
</dbReference>
<keyword evidence="14 15" id="KW-0539">Nucleus</keyword>
<keyword evidence="8 15" id="KW-0227">DNA damage</keyword>
<evidence type="ECO:0000259" key="17">
    <source>
        <dbReference type="SMART" id="SM00891"/>
    </source>
</evidence>
<dbReference type="GO" id="GO:0003677">
    <property type="term" value="F:DNA binding"/>
    <property type="evidence" value="ECO:0007669"/>
    <property type="project" value="UniProtKB-UniRule"/>
</dbReference>
<comment type="subcellular location">
    <subcellularLocation>
        <location evidence="2 15">Nucleus</location>
    </subcellularLocation>
</comment>
<evidence type="ECO:0000256" key="15">
    <source>
        <dbReference type="RuleBase" id="RU369042"/>
    </source>
</evidence>
<name>A0A2N9HDC1_FAGSY</name>
<keyword evidence="4" id="KW-0132">Cell division</keyword>
<dbReference type="EC" id="3.1.22.-" evidence="15"/>
<reference evidence="18" key="1">
    <citation type="submission" date="2018-02" db="EMBL/GenBank/DDBJ databases">
        <authorList>
            <person name="Cohen D.B."/>
            <person name="Kent A.D."/>
        </authorList>
    </citation>
    <scope>NUCLEOTIDE SEQUENCE</scope>
</reference>
<dbReference type="SMART" id="SM00891">
    <property type="entry name" value="ERCC4"/>
    <property type="match status" value="1"/>
</dbReference>
<dbReference type="InterPro" id="IPR036388">
    <property type="entry name" value="WH-like_DNA-bd_sf"/>
</dbReference>
<keyword evidence="9" id="KW-0131">Cell cycle</keyword>
<dbReference type="GO" id="GO:0005634">
    <property type="term" value="C:nucleus"/>
    <property type="evidence" value="ECO:0007669"/>
    <property type="project" value="UniProtKB-SubCell"/>
</dbReference>
<protein>
    <recommendedName>
        <fullName evidence="15">Crossover junction endonuclease MUS81</fullName>
        <ecNumber evidence="15">3.1.22.-</ecNumber>
    </recommendedName>
</protein>
<evidence type="ECO:0000256" key="16">
    <source>
        <dbReference type="SAM" id="MobiDB-lite"/>
    </source>
</evidence>
<dbReference type="Gene3D" id="1.10.150.670">
    <property type="entry name" value="Crossover junction endonuclease EME1, DNA-binding domain"/>
    <property type="match status" value="1"/>
</dbReference>
<dbReference type="InterPro" id="IPR026960">
    <property type="entry name" value="RVT-Znf"/>
</dbReference>
<dbReference type="InterPro" id="IPR000477">
    <property type="entry name" value="RT_dom"/>
</dbReference>
<evidence type="ECO:0000256" key="6">
    <source>
        <dbReference type="ARBA" id="ARBA00022723"/>
    </source>
</evidence>
<keyword evidence="12 15" id="KW-0233">DNA recombination</keyword>
<keyword evidence="7 15" id="KW-0255">Endonuclease</keyword>
<dbReference type="Gene3D" id="1.10.10.10">
    <property type="entry name" value="Winged helix-like DNA-binding domain superfamily/Winged helix DNA-binding domain"/>
    <property type="match status" value="1"/>
</dbReference>
<dbReference type="Pfam" id="PF13966">
    <property type="entry name" value="zf-RVT"/>
    <property type="match status" value="2"/>
</dbReference>
<evidence type="ECO:0000256" key="5">
    <source>
        <dbReference type="ARBA" id="ARBA00022722"/>
    </source>
</evidence>
<dbReference type="InterPro" id="IPR011335">
    <property type="entry name" value="Restrct_endonuc-II-like"/>
</dbReference>
<feature type="domain" description="ERCC4" evidence="17">
    <location>
        <begin position="415"/>
        <end position="523"/>
    </location>
</feature>
<dbReference type="InterPro" id="IPR006166">
    <property type="entry name" value="ERCC4_domain"/>
</dbReference>
<keyword evidence="11 15" id="KW-0460">Magnesium</keyword>
<comment type="function">
    <text evidence="15">Interacts with EME1 to form a DNA structure-specific endonuclease with substrate preference for branched DNA structures with a 5'-end at the branch nick. Typical substrates include 3'-flap structures, D-loops, replication forks and nicked Holliday junctions. May be required in mitosis for the processing of stalled or collapsed replication fork intermediates. May be required in meiosis for the repair of meiosis-specific double strand breaks subsequent to single-end invasion (SEI).</text>
</comment>
<keyword evidence="13 15" id="KW-0234">DNA repair</keyword>
<feature type="region of interest" description="Disordered" evidence="16">
    <location>
        <begin position="1165"/>
        <end position="1185"/>
    </location>
</feature>
<dbReference type="SUPFAM" id="SSF52980">
    <property type="entry name" value="Restriction endonuclease-like"/>
    <property type="match status" value="1"/>
</dbReference>
<dbReference type="EMBL" id="OIVN01003239">
    <property type="protein sequence ID" value="SPD09743.1"/>
    <property type="molecule type" value="Genomic_DNA"/>
</dbReference>
<dbReference type="GO" id="GO:0048257">
    <property type="term" value="F:3'-flap endonuclease activity"/>
    <property type="evidence" value="ECO:0007669"/>
    <property type="project" value="TreeGrafter"/>
</dbReference>
<dbReference type="GO" id="GO:0051301">
    <property type="term" value="P:cell division"/>
    <property type="evidence" value="ECO:0007669"/>
    <property type="project" value="UniProtKB-KW"/>
</dbReference>
<dbReference type="GO" id="GO:0000712">
    <property type="term" value="P:resolution of meiotic recombination intermediates"/>
    <property type="evidence" value="ECO:0007669"/>
    <property type="project" value="TreeGrafter"/>
</dbReference>
<dbReference type="GO" id="GO:0048476">
    <property type="term" value="C:Holliday junction resolvase complex"/>
    <property type="evidence" value="ECO:0007669"/>
    <property type="project" value="UniProtKB-UniRule"/>
</dbReference>
<feature type="compositionally biased region" description="Basic and acidic residues" evidence="16">
    <location>
        <begin position="346"/>
        <end position="356"/>
    </location>
</feature>
<comment type="cofactor">
    <cofactor evidence="1 15">
        <name>Mg(2+)</name>
        <dbReference type="ChEBI" id="CHEBI:18420"/>
    </cofactor>
</comment>
<dbReference type="InterPro" id="IPR047416">
    <property type="entry name" value="XPF_nuclease_Mus81"/>
</dbReference>
<keyword evidence="9" id="KW-0498">Mitosis</keyword>
<dbReference type="PANTHER" id="PTHR13451:SF0">
    <property type="entry name" value="CROSSOVER JUNCTION ENDONUCLEASE MUS81"/>
    <property type="match status" value="1"/>
</dbReference>
<evidence type="ECO:0000256" key="11">
    <source>
        <dbReference type="ARBA" id="ARBA00022842"/>
    </source>
</evidence>
<evidence type="ECO:0000256" key="10">
    <source>
        <dbReference type="ARBA" id="ARBA00022801"/>
    </source>
</evidence>
<dbReference type="CDD" id="cd21036">
    <property type="entry name" value="WH_MUS81"/>
    <property type="match status" value="1"/>
</dbReference>
<keyword evidence="10 15" id="KW-0378">Hydrolase</keyword>
<evidence type="ECO:0000256" key="7">
    <source>
        <dbReference type="ARBA" id="ARBA00022759"/>
    </source>
</evidence>